<accession>A0AAD7RH55</accession>
<proteinExistence type="predicted"/>
<feature type="region of interest" description="Disordered" evidence="1">
    <location>
        <begin position="96"/>
        <end position="122"/>
    </location>
</feature>
<gene>
    <name evidence="2" type="ORF">AAFF_G00208850</name>
</gene>
<feature type="compositionally biased region" description="Basic and acidic residues" evidence="1">
    <location>
        <begin position="111"/>
        <end position="122"/>
    </location>
</feature>
<keyword evidence="3" id="KW-1185">Reference proteome</keyword>
<evidence type="ECO:0000256" key="1">
    <source>
        <dbReference type="SAM" id="MobiDB-lite"/>
    </source>
</evidence>
<name>A0AAD7RH55_9TELE</name>
<dbReference type="AlphaFoldDB" id="A0AAD7RH55"/>
<comment type="caution">
    <text evidence="2">The sequence shown here is derived from an EMBL/GenBank/DDBJ whole genome shotgun (WGS) entry which is preliminary data.</text>
</comment>
<dbReference type="Proteomes" id="UP001221898">
    <property type="component" value="Unassembled WGS sequence"/>
</dbReference>
<dbReference type="EMBL" id="JAINUG010000279">
    <property type="protein sequence ID" value="KAJ8384094.1"/>
    <property type="molecule type" value="Genomic_DNA"/>
</dbReference>
<reference evidence="2" key="1">
    <citation type="journal article" date="2023" name="Science">
        <title>Genome structures resolve the early diversification of teleost fishes.</title>
        <authorList>
            <person name="Parey E."/>
            <person name="Louis A."/>
            <person name="Montfort J."/>
            <person name="Bouchez O."/>
            <person name="Roques C."/>
            <person name="Iampietro C."/>
            <person name="Lluch J."/>
            <person name="Castinel A."/>
            <person name="Donnadieu C."/>
            <person name="Desvignes T."/>
            <person name="Floi Bucao C."/>
            <person name="Jouanno E."/>
            <person name="Wen M."/>
            <person name="Mejri S."/>
            <person name="Dirks R."/>
            <person name="Jansen H."/>
            <person name="Henkel C."/>
            <person name="Chen W.J."/>
            <person name="Zahm M."/>
            <person name="Cabau C."/>
            <person name="Klopp C."/>
            <person name="Thompson A.W."/>
            <person name="Robinson-Rechavi M."/>
            <person name="Braasch I."/>
            <person name="Lecointre G."/>
            <person name="Bobe J."/>
            <person name="Postlethwait J.H."/>
            <person name="Berthelot C."/>
            <person name="Roest Crollius H."/>
            <person name="Guiguen Y."/>
        </authorList>
    </citation>
    <scope>NUCLEOTIDE SEQUENCE</scope>
    <source>
        <strain evidence="2">NC1722</strain>
    </source>
</reference>
<sequence length="122" mass="13298">MEMRLTQAGHSLWCLSDRAGECPAVALKNHAGKGLTASISNHDSSKAAGLVEDWIPEESSCCSVQAVMWTDRTGRCGEVSLSEAEACGRREAASFVQKERSGVQRSADLLQRTHSDRHQGRR</sequence>
<organism evidence="2 3">
    <name type="scientific">Aldrovandia affinis</name>
    <dbReference type="NCBI Taxonomy" id="143900"/>
    <lineage>
        <taxon>Eukaryota</taxon>
        <taxon>Metazoa</taxon>
        <taxon>Chordata</taxon>
        <taxon>Craniata</taxon>
        <taxon>Vertebrata</taxon>
        <taxon>Euteleostomi</taxon>
        <taxon>Actinopterygii</taxon>
        <taxon>Neopterygii</taxon>
        <taxon>Teleostei</taxon>
        <taxon>Notacanthiformes</taxon>
        <taxon>Halosauridae</taxon>
        <taxon>Aldrovandia</taxon>
    </lineage>
</organism>
<evidence type="ECO:0000313" key="2">
    <source>
        <dbReference type="EMBL" id="KAJ8384094.1"/>
    </source>
</evidence>
<evidence type="ECO:0000313" key="3">
    <source>
        <dbReference type="Proteomes" id="UP001221898"/>
    </source>
</evidence>
<protein>
    <submittedName>
        <fullName evidence="2">Uncharacterized protein</fullName>
    </submittedName>
</protein>